<organism evidence="2 3">
    <name type="scientific">Prauserella isguenensis</name>
    <dbReference type="NCBI Taxonomy" id="1470180"/>
    <lineage>
        <taxon>Bacteria</taxon>
        <taxon>Bacillati</taxon>
        <taxon>Actinomycetota</taxon>
        <taxon>Actinomycetes</taxon>
        <taxon>Pseudonocardiales</taxon>
        <taxon>Pseudonocardiaceae</taxon>
        <taxon>Prauserella</taxon>
    </lineage>
</organism>
<dbReference type="RefSeq" id="WP_183647552.1">
    <property type="nucleotide sequence ID" value="NZ_JACHWU010000001.1"/>
</dbReference>
<feature type="compositionally biased region" description="Basic and acidic residues" evidence="1">
    <location>
        <begin position="32"/>
        <end position="53"/>
    </location>
</feature>
<protein>
    <submittedName>
        <fullName evidence="2">Uncharacterized protein</fullName>
    </submittedName>
</protein>
<gene>
    <name evidence="2" type="ORF">FHS23_000678</name>
</gene>
<comment type="caution">
    <text evidence="2">The sequence shown here is derived from an EMBL/GenBank/DDBJ whole genome shotgun (WGS) entry which is preliminary data.</text>
</comment>
<evidence type="ECO:0000256" key="1">
    <source>
        <dbReference type="SAM" id="MobiDB-lite"/>
    </source>
</evidence>
<name>A0A839RX31_9PSEU</name>
<evidence type="ECO:0000313" key="3">
    <source>
        <dbReference type="Proteomes" id="UP000550714"/>
    </source>
</evidence>
<dbReference type="Proteomes" id="UP000550714">
    <property type="component" value="Unassembled WGS sequence"/>
</dbReference>
<dbReference type="EMBL" id="JACHWU010000001">
    <property type="protein sequence ID" value="MBB3049683.1"/>
    <property type="molecule type" value="Genomic_DNA"/>
</dbReference>
<keyword evidence="3" id="KW-1185">Reference proteome</keyword>
<dbReference type="AlphaFoldDB" id="A0A839RX31"/>
<accession>A0A839RX31</accession>
<feature type="region of interest" description="Disordered" evidence="1">
    <location>
        <begin position="20"/>
        <end position="70"/>
    </location>
</feature>
<sequence>MNVELAHLVVEDRAANALPSRFHGRPVSGSAAKREEESENEFRRFSPRADESGKPTPRKSRPTRLDGTKV</sequence>
<reference evidence="2 3" key="1">
    <citation type="submission" date="2020-08" db="EMBL/GenBank/DDBJ databases">
        <title>Genomic Encyclopedia of Type Strains, Phase III (KMG-III): the genomes of soil and plant-associated and newly described type strains.</title>
        <authorList>
            <person name="Whitman W."/>
        </authorList>
    </citation>
    <scope>NUCLEOTIDE SEQUENCE [LARGE SCALE GENOMIC DNA]</scope>
    <source>
        <strain evidence="2 3">CECT 8577</strain>
    </source>
</reference>
<evidence type="ECO:0000313" key="2">
    <source>
        <dbReference type="EMBL" id="MBB3049683.1"/>
    </source>
</evidence>
<proteinExistence type="predicted"/>